<evidence type="ECO:0000256" key="1">
    <source>
        <dbReference type="SAM" id="MobiDB-lite"/>
    </source>
</evidence>
<dbReference type="Proteomes" id="UP001321749">
    <property type="component" value="Unassembled WGS sequence"/>
</dbReference>
<feature type="compositionally biased region" description="Polar residues" evidence="1">
    <location>
        <begin position="114"/>
        <end position="128"/>
    </location>
</feature>
<evidence type="ECO:0000313" key="3">
    <source>
        <dbReference type="Proteomes" id="UP001321749"/>
    </source>
</evidence>
<feature type="compositionally biased region" description="Polar residues" evidence="1">
    <location>
        <begin position="1"/>
        <end position="19"/>
    </location>
</feature>
<organism evidence="2 3">
    <name type="scientific">Cladorrhinum samala</name>
    <dbReference type="NCBI Taxonomy" id="585594"/>
    <lineage>
        <taxon>Eukaryota</taxon>
        <taxon>Fungi</taxon>
        <taxon>Dikarya</taxon>
        <taxon>Ascomycota</taxon>
        <taxon>Pezizomycotina</taxon>
        <taxon>Sordariomycetes</taxon>
        <taxon>Sordariomycetidae</taxon>
        <taxon>Sordariales</taxon>
        <taxon>Podosporaceae</taxon>
        <taxon>Cladorrhinum</taxon>
    </lineage>
</organism>
<feature type="region of interest" description="Disordered" evidence="1">
    <location>
        <begin position="1"/>
        <end position="154"/>
    </location>
</feature>
<keyword evidence="3" id="KW-1185">Reference proteome</keyword>
<evidence type="ECO:0000313" key="2">
    <source>
        <dbReference type="EMBL" id="KAK4461985.1"/>
    </source>
</evidence>
<proteinExistence type="predicted"/>
<dbReference type="AlphaFoldDB" id="A0AAV9HPI8"/>
<protein>
    <submittedName>
        <fullName evidence="2">Uncharacterized protein</fullName>
    </submittedName>
</protein>
<gene>
    <name evidence="2" type="ORF">QBC42DRAFT_328509</name>
</gene>
<dbReference type="EMBL" id="MU864980">
    <property type="protein sequence ID" value="KAK4461985.1"/>
    <property type="molecule type" value="Genomic_DNA"/>
</dbReference>
<name>A0AAV9HPI8_9PEZI</name>
<sequence>MTNTMSSTVRRSNSTNPRPGSSAFPLPLRISNPPPSQRPAATTGQAHISLRPPTQRPTPQQAAPERTYPQRDSLRPAPLRTRGTQQRPTPQQAAPQRTFQSKPQSERPARGPTLFSSSRGPTPQQSAPRRTFPQRAESQRAPIPQRSPGVDGATKTQINQTYAITMMASPYNPLPFFLPIPLGVAMLLTPTGNQQKASPTGPTGEQR</sequence>
<feature type="compositionally biased region" description="Low complexity" evidence="1">
    <location>
        <begin position="78"/>
        <end position="100"/>
    </location>
</feature>
<reference evidence="2" key="1">
    <citation type="journal article" date="2023" name="Mol. Phylogenet. Evol.">
        <title>Genome-scale phylogeny and comparative genomics of the fungal order Sordariales.</title>
        <authorList>
            <person name="Hensen N."/>
            <person name="Bonometti L."/>
            <person name="Westerberg I."/>
            <person name="Brannstrom I.O."/>
            <person name="Guillou S."/>
            <person name="Cros-Aarteil S."/>
            <person name="Calhoun S."/>
            <person name="Haridas S."/>
            <person name="Kuo A."/>
            <person name="Mondo S."/>
            <person name="Pangilinan J."/>
            <person name="Riley R."/>
            <person name="LaButti K."/>
            <person name="Andreopoulos B."/>
            <person name="Lipzen A."/>
            <person name="Chen C."/>
            <person name="Yan M."/>
            <person name="Daum C."/>
            <person name="Ng V."/>
            <person name="Clum A."/>
            <person name="Steindorff A."/>
            <person name="Ohm R.A."/>
            <person name="Martin F."/>
            <person name="Silar P."/>
            <person name="Natvig D.O."/>
            <person name="Lalanne C."/>
            <person name="Gautier V."/>
            <person name="Ament-Velasquez S.L."/>
            <person name="Kruys A."/>
            <person name="Hutchinson M.I."/>
            <person name="Powell A.J."/>
            <person name="Barry K."/>
            <person name="Miller A.N."/>
            <person name="Grigoriev I.V."/>
            <person name="Debuchy R."/>
            <person name="Gladieux P."/>
            <person name="Hiltunen Thoren M."/>
            <person name="Johannesson H."/>
        </authorList>
    </citation>
    <scope>NUCLEOTIDE SEQUENCE</scope>
    <source>
        <strain evidence="2">PSN324</strain>
    </source>
</reference>
<reference evidence="2" key="2">
    <citation type="submission" date="2023-06" db="EMBL/GenBank/DDBJ databases">
        <authorList>
            <consortium name="Lawrence Berkeley National Laboratory"/>
            <person name="Mondo S.J."/>
            <person name="Hensen N."/>
            <person name="Bonometti L."/>
            <person name="Westerberg I."/>
            <person name="Brannstrom I.O."/>
            <person name="Guillou S."/>
            <person name="Cros-Aarteil S."/>
            <person name="Calhoun S."/>
            <person name="Haridas S."/>
            <person name="Kuo A."/>
            <person name="Pangilinan J."/>
            <person name="Riley R."/>
            <person name="Labutti K."/>
            <person name="Andreopoulos B."/>
            <person name="Lipzen A."/>
            <person name="Chen C."/>
            <person name="Yanf M."/>
            <person name="Daum C."/>
            <person name="Ng V."/>
            <person name="Clum A."/>
            <person name="Steindorff A."/>
            <person name="Ohm R."/>
            <person name="Martin F."/>
            <person name="Silar P."/>
            <person name="Natvig D."/>
            <person name="Lalanne C."/>
            <person name="Gautier V."/>
            <person name="Ament-Velasquez S.L."/>
            <person name="Kruys A."/>
            <person name="Hutchinson M.I."/>
            <person name="Powell A.J."/>
            <person name="Barry K."/>
            <person name="Miller A.N."/>
            <person name="Grigoriev I.V."/>
            <person name="Debuchy R."/>
            <person name="Gladieux P."/>
            <person name="Thoren M.H."/>
            <person name="Johannesson H."/>
        </authorList>
    </citation>
    <scope>NUCLEOTIDE SEQUENCE</scope>
    <source>
        <strain evidence="2">PSN324</strain>
    </source>
</reference>
<comment type="caution">
    <text evidence="2">The sequence shown here is derived from an EMBL/GenBank/DDBJ whole genome shotgun (WGS) entry which is preliminary data.</text>
</comment>
<feature type="compositionally biased region" description="Low complexity" evidence="1">
    <location>
        <begin position="51"/>
        <end position="64"/>
    </location>
</feature>
<accession>A0AAV9HPI8</accession>